<organism evidence="2 3">
    <name type="scientific">Tunturiibacter gelidiferens</name>
    <dbReference type="NCBI Taxonomy" id="3069689"/>
    <lineage>
        <taxon>Bacteria</taxon>
        <taxon>Pseudomonadati</taxon>
        <taxon>Acidobacteriota</taxon>
        <taxon>Terriglobia</taxon>
        <taxon>Terriglobales</taxon>
        <taxon>Acidobacteriaceae</taxon>
        <taxon>Tunturiibacter</taxon>
    </lineage>
</organism>
<dbReference type="RefSeq" id="WP_183975773.1">
    <property type="nucleotide sequence ID" value="NZ_JACHEB010000004.1"/>
</dbReference>
<dbReference type="EMBL" id="JACHEB010000004">
    <property type="protein sequence ID" value="MBB5328352.1"/>
    <property type="molecule type" value="Genomic_DNA"/>
</dbReference>
<dbReference type="Gene3D" id="2.60.40.10">
    <property type="entry name" value="Immunoglobulins"/>
    <property type="match status" value="1"/>
</dbReference>
<dbReference type="InterPro" id="IPR029058">
    <property type="entry name" value="AB_hydrolase_fold"/>
</dbReference>
<feature type="signal peptide" evidence="1">
    <location>
        <begin position="1"/>
        <end position="32"/>
    </location>
</feature>
<evidence type="ECO:0000313" key="3">
    <source>
        <dbReference type="Proteomes" id="UP000535182"/>
    </source>
</evidence>
<accession>A0A9X0QDE3</accession>
<dbReference type="Gene3D" id="3.40.50.1820">
    <property type="entry name" value="alpha/beta hydrolase"/>
    <property type="match status" value="1"/>
</dbReference>
<gene>
    <name evidence="2" type="ORF">HDF14_001962</name>
</gene>
<dbReference type="GO" id="GO:0016747">
    <property type="term" value="F:acyltransferase activity, transferring groups other than amino-acyl groups"/>
    <property type="evidence" value="ECO:0007669"/>
    <property type="project" value="TreeGrafter"/>
</dbReference>
<dbReference type="Proteomes" id="UP000535182">
    <property type="component" value="Unassembled WGS sequence"/>
</dbReference>
<reference evidence="2 3" key="1">
    <citation type="submission" date="2020-08" db="EMBL/GenBank/DDBJ databases">
        <title>Genomic Encyclopedia of Type Strains, Phase IV (KMG-V): Genome sequencing to study the core and pangenomes of soil and plant-associated prokaryotes.</title>
        <authorList>
            <person name="Whitman W."/>
        </authorList>
    </citation>
    <scope>NUCLEOTIDE SEQUENCE [LARGE SCALE GENOMIC DNA]</scope>
    <source>
        <strain evidence="2 3">X5P2</strain>
    </source>
</reference>
<keyword evidence="3" id="KW-1185">Reference proteome</keyword>
<evidence type="ECO:0000256" key="1">
    <source>
        <dbReference type="SAM" id="SignalP"/>
    </source>
</evidence>
<evidence type="ECO:0000313" key="2">
    <source>
        <dbReference type="EMBL" id="MBB5328352.1"/>
    </source>
</evidence>
<dbReference type="SUPFAM" id="SSF81296">
    <property type="entry name" value="E set domains"/>
    <property type="match status" value="1"/>
</dbReference>
<dbReference type="InterPro" id="IPR000801">
    <property type="entry name" value="Esterase-like"/>
</dbReference>
<keyword evidence="1" id="KW-0732">Signal</keyword>
<dbReference type="PANTHER" id="PTHR48098">
    <property type="entry name" value="ENTEROCHELIN ESTERASE-RELATED"/>
    <property type="match status" value="1"/>
</dbReference>
<feature type="chain" id="PRO_5040923838" evidence="1">
    <location>
        <begin position="33"/>
        <end position="386"/>
    </location>
</feature>
<dbReference type="AlphaFoldDB" id="A0A9X0QDE3"/>
<dbReference type="SUPFAM" id="SSF53474">
    <property type="entry name" value="alpha/beta-Hydrolases"/>
    <property type="match status" value="1"/>
</dbReference>
<dbReference type="PANTHER" id="PTHR48098:SF1">
    <property type="entry name" value="DIACYLGLYCEROL ACYLTRANSFERASE_MYCOLYLTRANSFERASE AG85A"/>
    <property type="match status" value="1"/>
</dbReference>
<dbReference type="Pfam" id="PF00756">
    <property type="entry name" value="Esterase"/>
    <property type="match status" value="1"/>
</dbReference>
<dbReference type="InterPro" id="IPR013783">
    <property type="entry name" value="Ig-like_fold"/>
</dbReference>
<comment type="caution">
    <text evidence="2">The sequence shown here is derived from an EMBL/GenBank/DDBJ whole genome shotgun (WGS) entry which is preliminary data.</text>
</comment>
<dbReference type="InterPro" id="IPR014756">
    <property type="entry name" value="Ig_E-set"/>
</dbReference>
<protein>
    <submittedName>
        <fullName evidence="2">Enterochelin esterase family protein</fullName>
    </submittedName>
</protein>
<name>A0A9X0QDE3_9BACT</name>
<dbReference type="InterPro" id="IPR050583">
    <property type="entry name" value="Mycobacterial_A85_antigen"/>
</dbReference>
<sequence length="386" mass="42951">MKSNKLRALRRTVRGLALLSSVTAPLFLSAQAVNPFSSIEVHSDRTVTFAYKDGVATKVDLVVGGLPKKLAMKKDAAGIWTVTTPSLPPEIYGYHFEADGDLRLDPANPDTTINLVDTANELIVPGDTPQLWDVTNVPHGILHHYTYTTDTVLGLPQNQSRYYVYTPPGYDRKAPQPYPVLYLLHGWSDSDSGWTAVGRAELILDNLLAQGKIKPMVVVMPLGYGDMSFIHQFHVWEDPAAIDHNVDLFAKALLTEVLPRVESDYHVSKDRNDRAIAGLSMGGLESLEIGLSHPDKFAWIGGFSSAVHNLEYSQKLASLDPKAANLRLLWVACGTEDSLIEPNRKLIDFLKSKSMPVQQIETPGYHTWMVWRDNLIHFAPLLFQQK</sequence>
<proteinExistence type="predicted"/>